<sequence>MAPSSRFRADNEPGPYSPTESVSSAVSADSEIAIRNVGRKSLAQEIEDCLERVGPQPLYRSLSQSANLQKENENRNEDAQTAAEVPIEHAVLNWFFGRQIEDLPAELTISEIWEIKKRVHAEKHSQDGRAPPEISVTTTLVVMIISSLLILTVGYYC</sequence>
<keyword evidence="2" id="KW-1133">Transmembrane helix</keyword>
<evidence type="ECO:0000313" key="3">
    <source>
        <dbReference type="EMBL" id="KAF5531111.1"/>
    </source>
</evidence>
<keyword evidence="2" id="KW-0812">Transmembrane</keyword>
<keyword evidence="2" id="KW-0472">Membrane</keyword>
<accession>A0A8H5MI88</accession>
<keyword evidence="4" id="KW-1185">Reference proteome</keyword>
<gene>
    <name evidence="3" type="ORF">FNAPI_13383</name>
</gene>
<evidence type="ECO:0000256" key="1">
    <source>
        <dbReference type="SAM" id="MobiDB-lite"/>
    </source>
</evidence>
<evidence type="ECO:0000256" key="2">
    <source>
        <dbReference type="SAM" id="Phobius"/>
    </source>
</evidence>
<evidence type="ECO:0000313" key="4">
    <source>
        <dbReference type="Proteomes" id="UP000574317"/>
    </source>
</evidence>
<feature type="region of interest" description="Disordered" evidence="1">
    <location>
        <begin position="1"/>
        <end position="28"/>
    </location>
</feature>
<comment type="caution">
    <text evidence="3">The sequence shown here is derived from an EMBL/GenBank/DDBJ whole genome shotgun (WGS) entry which is preliminary data.</text>
</comment>
<feature type="transmembrane region" description="Helical" evidence="2">
    <location>
        <begin position="134"/>
        <end position="156"/>
    </location>
</feature>
<feature type="region of interest" description="Disordered" evidence="1">
    <location>
        <begin position="61"/>
        <end position="81"/>
    </location>
</feature>
<dbReference type="Proteomes" id="UP000574317">
    <property type="component" value="Unassembled WGS sequence"/>
</dbReference>
<name>A0A8H5MI88_9HYPO</name>
<organism evidence="3 4">
    <name type="scientific">Fusarium napiforme</name>
    <dbReference type="NCBI Taxonomy" id="42672"/>
    <lineage>
        <taxon>Eukaryota</taxon>
        <taxon>Fungi</taxon>
        <taxon>Dikarya</taxon>
        <taxon>Ascomycota</taxon>
        <taxon>Pezizomycotina</taxon>
        <taxon>Sordariomycetes</taxon>
        <taxon>Hypocreomycetidae</taxon>
        <taxon>Hypocreales</taxon>
        <taxon>Nectriaceae</taxon>
        <taxon>Fusarium</taxon>
        <taxon>Fusarium fujikuroi species complex</taxon>
    </lineage>
</organism>
<proteinExistence type="predicted"/>
<dbReference type="EMBL" id="JAAOAO010000812">
    <property type="protein sequence ID" value="KAF5531111.1"/>
    <property type="molecule type" value="Genomic_DNA"/>
</dbReference>
<reference evidence="3 4" key="1">
    <citation type="submission" date="2020-05" db="EMBL/GenBank/DDBJ databases">
        <title>Identification and distribution of gene clusters putatively required for synthesis of sphingolipid metabolism inhibitors in phylogenetically diverse species of the filamentous fungus Fusarium.</title>
        <authorList>
            <person name="Kim H.-S."/>
            <person name="Busman M."/>
            <person name="Brown D.W."/>
            <person name="Divon H."/>
            <person name="Uhlig S."/>
            <person name="Proctor R.H."/>
        </authorList>
    </citation>
    <scope>NUCLEOTIDE SEQUENCE [LARGE SCALE GENOMIC DNA]</scope>
    <source>
        <strain evidence="3 4">NRRL 25196</strain>
    </source>
</reference>
<dbReference type="AlphaFoldDB" id="A0A8H5MI88"/>
<protein>
    <submittedName>
        <fullName evidence="3">Uncharacterized protein</fullName>
    </submittedName>
</protein>